<name>E9D4E5_COCPS</name>
<dbReference type="AlphaFoldDB" id="E9D4E5"/>
<dbReference type="VEuPathDB" id="FungiDB:CPSG_04484"/>
<reference evidence="3" key="2">
    <citation type="submission" date="2010-03" db="EMBL/GenBank/DDBJ databases">
        <title>The genome sequence of Coccidioides posadasii strain Silveira.</title>
        <authorList>
            <consortium name="The Broad Institute Genome Sequencing Center for Infectious Disease"/>
            <person name="Neafsey D."/>
            <person name="Orbach M."/>
            <person name="Henn M.R."/>
            <person name="Cole G.T."/>
            <person name="Galgiani J."/>
            <person name="Gardner M.J."/>
            <person name="Kirkland T.N."/>
            <person name="Taylor J.W."/>
            <person name="Young S.K."/>
            <person name="Zeng Q."/>
            <person name="Koehrsen M."/>
            <person name="Alvarado L."/>
            <person name="Berlin A."/>
            <person name="Borenstein D."/>
            <person name="Chapman S.B."/>
            <person name="Chen Z."/>
            <person name="Engels R."/>
            <person name="Freedman E."/>
            <person name="Gellesch M."/>
            <person name="Goldberg J."/>
            <person name="Griggs A."/>
            <person name="Gujja S."/>
            <person name="Heilman E."/>
            <person name="Heiman D."/>
            <person name="Howarth C."/>
            <person name="Jen D."/>
            <person name="Larson L."/>
            <person name="Mehta T."/>
            <person name="Neiman D."/>
            <person name="Park D."/>
            <person name="Pearson M."/>
            <person name="Richards J."/>
            <person name="Roberts A."/>
            <person name="Saif S."/>
            <person name="Shea T."/>
            <person name="Shenoy N."/>
            <person name="Sisk P."/>
            <person name="Stolte C."/>
            <person name="Sykes S."/>
            <person name="Walk T."/>
            <person name="White J."/>
            <person name="Yandava C."/>
            <person name="Haas B."/>
            <person name="Nusbaum C."/>
            <person name="Birren B."/>
        </authorList>
    </citation>
    <scope>NUCLEOTIDE SEQUENCE [LARGE SCALE GENOMIC DNA]</scope>
    <source>
        <strain evidence="3">RMSCC 757 / Silveira</strain>
    </source>
</reference>
<dbReference type="EMBL" id="GL636491">
    <property type="protein sequence ID" value="EFW18938.1"/>
    <property type="molecule type" value="Genomic_DNA"/>
</dbReference>
<dbReference type="HOGENOM" id="CLU_1547414_0_0_1"/>
<reference evidence="3" key="1">
    <citation type="journal article" date="2010" name="Genome Res.">
        <title>Population genomic sequencing of Coccidioides fungi reveals recent hybridization and transposon control.</title>
        <authorList>
            <person name="Neafsey D.E."/>
            <person name="Barker B.M."/>
            <person name="Sharpton T.J."/>
            <person name="Stajich J.E."/>
            <person name="Park D.J."/>
            <person name="Whiston E."/>
            <person name="Hung C.-Y."/>
            <person name="McMahan C."/>
            <person name="White J."/>
            <person name="Sykes S."/>
            <person name="Heiman D."/>
            <person name="Young S."/>
            <person name="Zeng Q."/>
            <person name="Abouelleil A."/>
            <person name="Aftuck L."/>
            <person name="Bessette D."/>
            <person name="Brown A."/>
            <person name="FitzGerald M."/>
            <person name="Lui A."/>
            <person name="Macdonald J.P."/>
            <person name="Priest M."/>
            <person name="Orbach M.J."/>
            <person name="Galgiani J.N."/>
            <person name="Kirkland T.N."/>
            <person name="Cole G.T."/>
            <person name="Birren B.W."/>
            <person name="Henn M.R."/>
            <person name="Taylor J.W."/>
            <person name="Rounsley S.D."/>
        </authorList>
    </citation>
    <scope>NUCLEOTIDE SEQUENCE [LARGE SCALE GENOMIC DNA]</scope>
    <source>
        <strain evidence="3">RMSCC 757 / Silveira</strain>
    </source>
</reference>
<dbReference type="STRING" id="443226.E9D4E5"/>
<evidence type="ECO:0000313" key="2">
    <source>
        <dbReference type="EMBL" id="EFW18938.1"/>
    </source>
</evidence>
<accession>E9D4E5</accession>
<gene>
    <name evidence="2" type="ORF">CPSG_04484</name>
</gene>
<dbReference type="OrthoDB" id="5428081at2759"/>
<organism evidence="3">
    <name type="scientific">Coccidioides posadasii (strain RMSCC 757 / Silveira)</name>
    <name type="common">Valley fever fungus</name>
    <dbReference type="NCBI Taxonomy" id="443226"/>
    <lineage>
        <taxon>Eukaryota</taxon>
        <taxon>Fungi</taxon>
        <taxon>Dikarya</taxon>
        <taxon>Ascomycota</taxon>
        <taxon>Pezizomycotina</taxon>
        <taxon>Eurotiomycetes</taxon>
        <taxon>Eurotiomycetidae</taxon>
        <taxon>Onygenales</taxon>
        <taxon>Onygenaceae</taxon>
        <taxon>Coccidioides</taxon>
    </lineage>
</organism>
<feature type="compositionally biased region" description="Polar residues" evidence="1">
    <location>
        <begin position="150"/>
        <end position="160"/>
    </location>
</feature>
<proteinExistence type="predicted"/>
<sequence length="173" mass="19459">MASVSKLRRVLITGTLSVAIASGALYGASLKMKQESKRRRWRSRFGRLKREKGGKTELALAVVKAAAWNVDLGVRRVIAVIVLIYAHRQNLATSDECTRELRGRIADQTVTREARKISPGLSTLTGHQQYLITGRRSIKDWFEPVPPFRHQSSLMGSSGNSKERIHTHLRRSQ</sequence>
<evidence type="ECO:0000313" key="3">
    <source>
        <dbReference type="Proteomes" id="UP000002497"/>
    </source>
</evidence>
<keyword evidence="3" id="KW-1185">Reference proteome</keyword>
<feature type="region of interest" description="Disordered" evidence="1">
    <location>
        <begin position="150"/>
        <end position="173"/>
    </location>
</feature>
<protein>
    <submittedName>
        <fullName evidence="2">Uncharacterized protein</fullName>
    </submittedName>
</protein>
<evidence type="ECO:0000256" key="1">
    <source>
        <dbReference type="SAM" id="MobiDB-lite"/>
    </source>
</evidence>
<dbReference type="Proteomes" id="UP000002497">
    <property type="component" value="Unassembled WGS sequence"/>
</dbReference>